<evidence type="ECO:0000313" key="2">
    <source>
        <dbReference type="EMBL" id="KQC30169.1"/>
    </source>
</evidence>
<dbReference type="STRING" id="346185.AAY42_09985"/>
<evidence type="ECO:0000256" key="1">
    <source>
        <dbReference type="SAM" id="MobiDB-lite"/>
    </source>
</evidence>
<gene>
    <name evidence="2" type="ORF">AAY42_09985</name>
</gene>
<dbReference type="Proteomes" id="UP000050827">
    <property type="component" value="Unassembled WGS sequence"/>
</dbReference>
<name>A0A0Q1DME8_9FLAO</name>
<keyword evidence="3" id="KW-1185">Reference proteome</keyword>
<accession>A0A0Q1DME8</accession>
<dbReference type="EMBL" id="LCTZ01000002">
    <property type="protein sequence ID" value="KQC30169.1"/>
    <property type="molecule type" value="Genomic_DNA"/>
</dbReference>
<reference evidence="2 3" key="1">
    <citation type="submission" date="2015-04" db="EMBL/GenBank/DDBJ databases">
        <title>Complete genome of flavobacterium.</title>
        <authorList>
            <person name="Kwon Y.M."/>
            <person name="Kim S.-J."/>
        </authorList>
    </citation>
    <scope>NUCLEOTIDE SEQUENCE [LARGE SCALE GENOMIC DNA]</scope>
    <source>
        <strain evidence="2 3">DK169</strain>
    </source>
</reference>
<proteinExistence type="predicted"/>
<feature type="region of interest" description="Disordered" evidence="1">
    <location>
        <begin position="325"/>
        <end position="344"/>
    </location>
</feature>
<evidence type="ECO:0000313" key="3">
    <source>
        <dbReference type="Proteomes" id="UP000050827"/>
    </source>
</evidence>
<organism evidence="2 3">
    <name type="scientific">Flagellimonas eckloniae</name>
    <dbReference type="NCBI Taxonomy" id="346185"/>
    <lineage>
        <taxon>Bacteria</taxon>
        <taxon>Pseudomonadati</taxon>
        <taxon>Bacteroidota</taxon>
        <taxon>Flavobacteriia</taxon>
        <taxon>Flavobacteriales</taxon>
        <taxon>Flavobacteriaceae</taxon>
        <taxon>Flagellimonas</taxon>
    </lineage>
</organism>
<dbReference type="AlphaFoldDB" id="A0A0Q1DME8"/>
<protein>
    <submittedName>
        <fullName evidence="2">Uncharacterized protein</fullName>
    </submittedName>
</protein>
<sequence length="632" mass="65493">MGIFFGYGQAKQKYIRLGKLTTTEISQIDVSDTNVVYTAYDVTLGLEVINIGAGWVPRMSASSSVDWTNITNIPVNLDIDGSGTIVNATSPITISGSGTIGSPYQIGIDNSLYLTQGSNILTSDFSLLHSSGNGLISDNDTRTIQLLGGVDGLDLVIFWLGSDLAGIDFESNGVGYDYTFNSSGAPTISTDVATKDYVDNAGGGGGSDDQTASEVPYTNNSQTTVEGALDDLYLNGSGSGIANVVEDTTPELGGTLDANGNEINSLTSLTGIGTVNFPFIHASVRMKLQPTNVGTDGTGTVRMNNSDNSFEVDRGSGFEKVLFEGEGGSLSTDDQNRLSNANKSPVSVELSADVNLSTLDQNVTSGADIGRKIVNAESGANEISITVDDTGNVDDVWPFRTDNAGAIINLISDTGVTINFIGSQGEGGVKLEGYDQYVILRKTATNTYTASGNMVGYDATAVATASVDESLGDGEETTSSGSVANGSGALNFNDAQAVLTVFPGLSIPAGATIVSAVVTFEASATDSDAISQNINVESADAALSNTNNSSITNRTTTATTIAWSSIESWTDGSTYDTVDISSAVQEWVNRGGYDSSDNLGVIFTHLSGSGERVAISWNGTGVAPSISITYTN</sequence>
<feature type="compositionally biased region" description="Polar residues" evidence="1">
    <location>
        <begin position="329"/>
        <end position="344"/>
    </location>
</feature>
<comment type="caution">
    <text evidence="2">The sequence shown here is derived from an EMBL/GenBank/DDBJ whole genome shotgun (WGS) entry which is preliminary data.</text>
</comment>